<dbReference type="EC" id="2.1.1.-" evidence="3"/>
<accession>A0A5C6AV12</accession>
<evidence type="ECO:0000313" key="5">
    <source>
        <dbReference type="EMBL" id="TWU03049.1"/>
    </source>
</evidence>
<dbReference type="InterPro" id="IPR015840">
    <property type="entry name" value="DNA_MeTrfase_ParB"/>
</dbReference>
<organism evidence="5 6">
    <name type="scientific">Symmachiella macrocystis</name>
    <dbReference type="NCBI Taxonomy" id="2527985"/>
    <lineage>
        <taxon>Bacteria</taxon>
        <taxon>Pseudomonadati</taxon>
        <taxon>Planctomycetota</taxon>
        <taxon>Planctomycetia</taxon>
        <taxon>Planctomycetales</taxon>
        <taxon>Planctomycetaceae</taxon>
        <taxon>Symmachiella</taxon>
    </lineage>
</organism>
<evidence type="ECO:0000256" key="1">
    <source>
        <dbReference type="ARBA" id="ARBA00022603"/>
    </source>
</evidence>
<name>A0A5C6AV12_9PLAN</name>
<dbReference type="InterPro" id="IPR001091">
    <property type="entry name" value="RM_Methyltransferase"/>
</dbReference>
<dbReference type="GO" id="GO:0003677">
    <property type="term" value="F:DNA binding"/>
    <property type="evidence" value="ECO:0007669"/>
    <property type="project" value="InterPro"/>
</dbReference>
<dbReference type="InterPro" id="IPR003115">
    <property type="entry name" value="ParB_N"/>
</dbReference>
<dbReference type="GO" id="GO:0045881">
    <property type="term" value="P:positive regulation of sporulation resulting in formation of a cellular spore"/>
    <property type="evidence" value="ECO:0007669"/>
    <property type="project" value="TreeGrafter"/>
</dbReference>
<evidence type="ECO:0000313" key="6">
    <source>
        <dbReference type="Proteomes" id="UP000320735"/>
    </source>
</evidence>
<dbReference type="Gene3D" id="3.90.1530.10">
    <property type="entry name" value="Conserved hypothetical protein from pyrococcus furiosus pfu- 392566-001, ParB domain"/>
    <property type="match status" value="1"/>
</dbReference>
<dbReference type="InterPro" id="IPR029063">
    <property type="entry name" value="SAM-dependent_MTases_sf"/>
</dbReference>
<reference evidence="5 6" key="1">
    <citation type="submission" date="2019-02" db="EMBL/GenBank/DDBJ databases">
        <title>Deep-cultivation of Planctomycetes and their phenomic and genomic characterization uncovers novel biology.</title>
        <authorList>
            <person name="Wiegand S."/>
            <person name="Jogler M."/>
            <person name="Boedeker C."/>
            <person name="Pinto D."/>
            <person name="Vollmers J."/>
            <person name="Rivas-Marin E."/>
            <person name="Kohn T."/>
            <person name="Peeters S.H."/>
            <person name="Heuer A."/>
            <person name="Rast P."/>
            <person name="Oberbeckmann S."/>
            <person name="Bunk B."/>
            <person name="Jeske O."/>
            <person name="Meyerdierks A."/>
            <person name="Storesund J.E."/>
            <person name="Kallscheuer N."/>
            <person name="Luecker S."/>
            <person name="Lage O.M."/>
            <person name="Pohl T."/>
            <person name="Merkel B.J."/>
            <person name="Hornburger P."/>
            <person name="Mueller R.-W."/>
            <person name="Bruemmer F."/>
            <person name="Labrenz M."/>
            <person name="Spormann A.M."/>
            <person name="Op Den Camp H."/>
            <person name="Overmann J."/>
            <person name="Amann R."/>
            <person name="Jetten M.S.M."/>
            <person name="Mascher T."/>
            <person name="Medema M.H."/>
            <person name="Devos D.P."/>
            <person name="Kaster A.-K."/>
            <person name="Ovreas L."/>
            <person name="Rohde M."/>
            <person name="Galperin M.Y."/>
            <person name="Jogler C."/>
        </authorList>
    </citation>
    <scope>NUCLEOTIDE SEQUENCE [LARGE SCALE GENOMIC DNA]</scope>
    <source>
        <strain evidence="5 6">CA54</strain>
    </source>
</reference>
<evidence type="ECO:0000256" key="3">
    <source>
        <dbReference type="RuleBase" id="RU362026"/>
    </source>
</evidence>
<protein>
    <recommendedName>
        <fullName evidence="3">Methyltransferase</fullName>
        <ecNumber evidence="3">2.1.1.-</ecNumber>
    </recommendedName>
</protein>
<feature type="domain" description="ParB-like N-terminal" evidence="4">
    <location>
        <begin position="4"/>
        <end position="89"/>
    </location>
</feature>
<evidence type="ECO:0000259" key="4">
    <source>
        <dbReference type="SMART" id="SM00470"/>
    </source>
</evidence>
<dbReference type="EMBL" id="SJPP01000006">
    <property type="protein sequence ID" value="TWU03049.1"/>
    <property type="molecule type" value="Genomic_DNA"/>
</dbReference>
<comment type="similarity">
    <text evidence="3">Belongs to the N(4)/N(6)-methyltransferase family.</text>
</comment>
<dbReference type="GO" id="GO:0008170">
    <property type="term" value="F:N-methyltransferase activity"/>
    <property type="evidence" value="ECO:0007669"/>
    <property type="project" value="InterPro"/>
</dbReference>
<dbReference type="SUPFAM" id="SSF110849">
    <property type="entry name" value="ParB/Sulfiredoxin"/>
    <property type="match status" value="1"/>
</dbReference>
<gene>
    <name evidence="5" type="primary">dpnA_3</name>
    <name evidence="5" type="ORF">CA54_61330</name>
</gene>
<dbReference type="Proteomes" id="UP000320735">
    <property type="component" value="Unassembled WGS sequence"/>
</dbReference>
<dbReference type="GO" id="GO:0005694">
    <property type="term" value="C:chromosome"/>
    <property type="evidence" value="ECO:0007669"/>
    <property type="project" value="TreeGrafter"/>
</dbReference>
<dbReference type="PANTHER" id="PTHR33375">
    <property type="entry name" value="CHROMOSOME-PARTITIONING PROTEIN PARB-RELATED"/>
    <property type="match status" value="1"/>
</dbReference>
<keyword evidence="2 5" id="KW-0808">Transferase</keyword>
<dbReference type="GO" id="GO:0007059">
    <property type="term" value="P:chromosome segregation"/>
    <property type="evidence" value="ECO:0007669"/>
    <property type="project" value="TreeGrafter"/>
</dbReference>
<dbReference type="SUPFAM" id="SSF53335">
    <property type="entry name" value="S-adenosyl-L-methionine-dependent methyltransferases"/>
    <property type="match status" value="1"/>
</dbReference>
<dbReference type="CDD" id="cd16402">
    <property type="entry name" value="ParB_N_like_MT"/>
    <property type="match status" value="1"/>
</dbReference>
<dbReference type="InterPro" id="IPR002941">
    <property type="entry name" value="DNA_methylase_N4/N6"/>
</dbReference>
<evidence type="ECO:0000256" key="2">
    <source>
        <dbReference type="ARBA" id="ARBA00022679"/>
    </source>
</evidence>
<sequence length="408" mass="45880">MRISQRKLTEIKPYQQNPRVNDGAVDAVAASLREYGFRQPVVVDEEGIIICGHTRWKAAQKLGLEKVPVHVAKDLSPEQIRGYRLADNQTATLAEWDADLLSLELADLQAMGFDLELTGFSEDELAKWSGGEVKEGLTDPDDVPEVPDEPITKPGDLWLLGSHRLFCGDSTSIEDTLRVMDGEKAALVATDPPYLVDYTGDRPNESGKDWSDTYREIDISDADAFFTQLFTCVLGVVAPKAAIYCWHAHKRCGVIQRTWDQLGILDNQQIIWVKPTPVFGRVYWHFRHEPCMLGWVRGSQPDHDGRHEVDSVWNVDWEGKARVVGNKHPTQKPVELFARPMRKHTRAGDVCFEPFSGSGSQILAAEQLGRRCFAMEIAPTFVDVAVERWEQFTGQKAERIPATKEVKA</sequence>
<dbReference type="PANTHER" id="PTHR33375:SF1">
    <property type="entry name" value="CHROMOSOME-PARTITIONING PROTEIN PARB-RELATED"/>
    <property type="match status" value="1"/>
</dbReference>
<dbReference type="Pfam" id="PF02195">
    <property type="entry name" value="ParB_N"/>
    <property type="match status" value="1"/>
</dbReference>
<dbReference type="RefSeq" id="WP_197532963.1">
    <property type="nucleotide sequence ID" value="NZ_SJPP01000006.1"/>
</dbReference>
<dbReference type="PRINTS" id="PR00508">
    <property type="entry name" value="S21N4MTFRASE"/>
</dbReference>
<dbReference type="InterPro" id="IPR050336">
    <property type="entry name" value="Chromosome_partition/occlusion"/>
</dbReference>
<keyword evidence="1 5" id="KW-0489">Methyltransferase</keyword>
<proteinExistence type="inferred from homology"/>
<dbReference type="InterPro" id="IPR036086">
    <property type="entry name" value="ParB/Sulfiredoxin_sf"/>
</dbReference>
<dbReference type="Gene3D" id="3.40.50.150">
    <property type="entry name" value="Vaccinia Virus protein VP39"/>
    <property type="match status" value="1"/>
</dbReference>
<dbReference type="AlphaFoldDB" id="A0A5C6AV12"/>
<dbReference type="GO" id="GO:0032259">
    <property type="term" value="P:methylation"/>
    <property type="evidence" value="ECO:0007669"/>
    <property type="project" value="UniProtKB-KW"/>
</dbReference>
<dbReference type="PIRSF" id="PIRSF036758">
    <property type="entry name" value="Aden_M_ParB"/>
    <property type="match status" value="1"/>
</dbReference>
<keyword evidence="6" id="KW-1185">Reference proteome</keyword>
<dbReference type="Pfam" id="PF01555">
    <property type="entry name" value="N6_N4_Mtase"/>
    <property type="match status" value="1"/>
</dbReference>
<comment type="caution">
    <text evidence="5">The sequence shown here is derived from an EMBL/GenBank/DDBJ whole genome shotgun (WGS) entry which is preliminary data.</text>
</comment>
<dbReference type="SMART" id="SM00470">
    <property type="entry name" value="ParB"/>
    <property type="match status" value="1"/>
</dbReference>